<evidence type="ECO:0000256" key="1">
    <source>
        <dbReference type="SAM" id="Phobius"/>
    </source>
</evidence>
<dbReference type="Proteomes" id="UP001476247">
    <property type="component" value="Unassembled WGS sequence"/>
</dbReference>
<keyword evidence="1" id="KW-0812">Transmembrane</keyword>
<feature type="transmembrane region" description="Helical" evidence="1">
    <location>
        <begin position="51"/>
        <end position="68"/>
    </location>
</feature>
<gene>
    <name evidence="2" type="ORF">HPULCUR_011038</name>
</gene>
<feature type="transmembrane region" description="Helical" evidence="1">
    <location>
        <begin position="26"/>
        <end position="45"/>
    </location>
</feature>
<accession>A0ABP9YF27</accession>
<dbReference type="PANTHER" id="PTHR31303">
    <property type="entry name" value="CTP-DEPENDENT DIACYLGLYCEROL KINASE 1"/>
    <property type="match status" value="1"/>
</dbReference>
<organism evidence="2 3">
    <name type="scientific">Helicostylum pulchrum</name>
    <dbReference type="NCBI Taxonomy" id="562976"/>
    <lineage>
        <taxon>Eukaryota</taxon>
        <taxon>Fungi</taxon>
        <taxon>Fungi incertae sedis</taxon>
        <taxon>Mucoromycota</taxon>
        <taxon>Mucoromycotina</taxon>
        <taxon>Mucoromycetes</taxon>
        <taxon>Mucorales</taxon>
        <taxon>Mucorineae</taxon>
        <taxon>Mucoraceae</taxon>
        <taxon>Helicostylum</taxon>
    </lineage>
</organism>
<evidence type="ECO:0008006" key="4">
    <source>
        <dbReference type="Google" id="ProtNLM"/>
    </source>
</evidence>
<name>A0ABP9YF27_9FUNG</name>
<feature type="transmembrane region" description="Helical" evidence="1">
    <location>
        <begin position="143"/>
        <end position="165"/>
    </location>
</feature>
<evidence type="ECO:0000313" key="2">
    <source>
        <dbReference type="EMBL" id="GAA5805521.1"/>
    </source>
</evidence>
<feature type="transmembrane region" description="Helical" evidence="1">
    <location>
        <begin position="95"/>
        <end position="123"/>
    </location>
</feature>
<keyword evidence="3" id="KW-1185">Reference proteome</keyword>
<evidence type="ECO:0000313" key="3">
    <source>
        <dbReference type="Proteomes" id="UP001476247"/>
    </source>
</evidence>
<dbReference type="EMBL" id="BAABUJ010000046">
    <property type="protein sequence ID" value="GAA5805521.1"/>
    <property type="molecule type" value="Genomic_DNA"/>
</dbReference>
<protein>
    <recommendedName>
        <fullName evidence="4">Phosphatidate cytidylyltransferase</fullName>
    </recommendedName>
</protein>
<dbReference type="PANTHER" id="PTHR31303:SF1">
    <property type="entry name" value="CTP-DEPENDENT DIACYLGLYCEROL KINASE 1"/>
    <property type="match status" value="1"/>
</dbReference>
<comment type="caution">
    <text evidence="2">The sequence shown here is derived from an EMBL/GenBank/DDBJ whole genome shotgun (WGS) entry which is preliminary data.</text>
</comment>
<keyword evidence="1" id="KW-0472">Membrane</keyword>
<dbReference type="InterPro" id="IPR037997">
    <property type="entry name" value="Dgk1-like"/>
</dbReference>
<sequence length="233" mass="25644">MSQVEVEKKFSHVPNKGGWEIPRKTFHYSIGFLVLYLIMSGIRSIDVYPPLAVFLCIVGTAELLRFNFEWFNQIYCFFLGPLMRPTEIHTRINGVVYYLLGCVIVLYLFPLDLAAVSIIYLSWTDPTASICGKLWGKYTFQYGGKSLAGCLGAAITGGLVTWLYFGPLARYSLSYHHATSPVPLAALSIYGGLVAAFSEGVSNVFSLDDNLTIPVISAILLWIPLVGLGLGGQ</sequence>
<feature type="transmembrane region" description="Helical" evidence="1">
    <location>
        <begin position="211"/>
        <end position="231"/>
    </location>
</feature>
<keyword evidence="1" id="KW-1133">Transmembrane helix</keyword>
<proteinExistence type="predicted"/>
<reference evidence="2 3" key="1">
    <citation type="submission" date="2024-04" db="EMBL/GenBank/DDBJ databases">
        <title>genome sequences of Mucor flavus KT1a and Helicostylum pulchrum KT1b strains isolation_sourced from the surface of a dry-aged beef.</title>
        <authorList>
            <person name="Toyotome T."/>
            <person name="Hosono M."/>
            <person name="Torimaru M."/>
            <person name="Fukuda K."/>
            <person name="Mikami N."/>
        </authorList>
    </citation>
    <scope>NUCLEOTIDE SEQUENCE [LARGE SCALE GENOMIC DNA]</scope>
    <source>
        <strain evidence="2 3">KT1b</strain>
    </source>
</reference>